<dbReference type="EMBL" id="JBHRZH010000056">
    <property type="protein sequence ID" value="MFC3766737.1"/>
    <property type="molecule type" value="Genomic_DNA"/>
</dbReference>
<evidence type="ECO:0000313" key="2">
    <source>
        <dbReference type="Proteomes" id="UP001595699"/>
    </source>
</evidence>
<organism evidence="1 2">
    <name type="scientific">Tenggerimyces flavus</name>
    <dbReference type="NCBI Taxonomy" id="1708749"/>
    <lineage>
        <taxon>Bacteria</taxon>
        <taxon>Bacillati</taxon>
        <taxon>Actinomycetota</taxon>
        <taxon>Actinomycetes</taxon>
        <taxon>Propionibacteriales</taxon>
        <taxon>Nocardioidaceae</taxon>
        <taxon>Tenggerimyces</taxon>
    </lineage>
</organism>
<accession>A0ABV7YQU4</accession>
<reference evidence="2" key="1">
    <citation type="journal article" date="2019" name="Int. J. Syst. Evol. Microbiol.">
        <title>The Global Catalogue of Microorganisms (GCM) 10K type strain sequencing project: providing services to taxonomists for standard genome sequencing and annotation.</title>
        <authorList>
            <consortium name="The Broad Institute Genomics Platform"/>
            <consortium name="The Broad Institute Genome Sequencing Center for Infectious Disease"/>
            <person name="Wu L."/>
            <person name="Ma J."/>
        </authorList>
    </citation>
    <scope>NUCLEOTIDE SEQUENCE [LARGE SCALE GENOMIC DNA]</scope>
    <source>
        <strain evidence="2">CGMCC 4.7241</strain>
    </source>
</reference>
<evidence type="ECO:0000313" key="1">
    <source>
        <dbReference type="EMBL" id="MFC3766737.1"/>
    </source>
</evidence>
<keyword evidence="2" id="KW-1185">Reference proteome</keyword>
<dbReference type="Proteomes" id="UP001595699">
    <property type="component" value="Unassembled WGS sequence"/>
</dbReference>
<dbReference type="RefSeq" id="WP_205118364.1">
    <property type="nucleotide sequence ID" value="NZ_JAFBCM010000001.1"/>
</dbReference>
<sequence>MPVCDACGNDYDKAFFVTTHDNVQLTFDSVECAAHLIAPHCGHCGCRILGHGVETVGPAIYCCASCAERAGHSGLTDRL</sequence>
<comment type="caution">
    <text evidence="1">The sequence shown here is derived from an EMBL/GenBank/DDBJ whole genome shotgun (WGS) entry which is preliminary data.</text>
</comment>
<protein>
    <recommendedName>
        <fullName evidence="3">Metallothionein</fullName>
    </recommendedName>
</protein>
<evidence type="ECO:0008006" key="3">
    <source>
        <dbReference type="Google" id="ProtNLM"/>
    </source>
</evidence>
<gene>
    <name evidence="1" type="ORF">ACFOUW_38325</name>
</gene>
<name>A0ABV7YQU4_9ACTN</name>
<proteinExistence type="predicted"/>